<accession>N6V0A7</accession>
<dbReference type="CDD" id="cd17933">
    <property type="entry name" value="DEXSc_RecD-like"/>
    <property type="match status" value="1"/>
</dbReference>
<evidence type="ECO:0000313" key="2">
    <source>
        <dbReference type="Proteomes" id="UP000012429"/>
    </source>
</evidence>
<comment type="caution">
    <text evidence="1">The sequence shown here is derived from an EMBL/GenBank/DDBJ whole genome shotgun (WGS) entry which is preliminary data.</text>
</comment>
<dbReference type="Proteomes" id="UP000012429">
    <property type="component" value="Unassembled WGS sequence"/>
</dbReference>
<dbReference type="AlphaFoldDB" id="N6V0A7"/>
<sequence length="237" mass="25355">MIAVEQRLSHAARMMAERDLHRVSDSDRDRALARAAGRGLVLSGEQADAFRHATDGRDLGVVIGYAGTGKSAMLGVAREAWEEAGYAVRGAALSGIAAEGLENGSGIASRTIASMEHGWQQGCDLLTTRDVLVIEEAGMVGTRQLERVLSHAADVGAKVVLVGDPQQLQSIEAGAAFRSIHERHGGVEIAAVRRQHEDWQRDATRDLATGRTGAAIMPMTPMTWCTPPRRASRRAAN</sequence>
<dbReference type="EMBL" id="AQHN01000089">
    <property type="protein sequence ID" value="ENN84547.1"/>
    <property type="molecule type" value="Genomic_DNA"/>
</dbReference>
<evidence type="ECO:0000313" key="1">
    <source>
        <dbReference type="EMBL" id="ENN84547.1"/>
    </source>
</evidence>
<gene>
    <name evidence="1" type="ORF">RHSP_73044</name>
</gene>
<dbReference type="Gene3D" id="3.40.50.300">
    <property type="entry name" value="P-loop containing nucleotide triphosphate hydrolases"/>
    <property type="match status" value="1"/>
</dbReference>
<protein>
    <submittedName>
        <fullName evidence="1">Putative conjugal transfer protein traA</fullName>
    </submittedName>
</protein>
<keyword evidence="2" id="KW-1185">Reference proteome</keyword>
<reference evidence="1 2" key="1">
    <citation type="journal article" date="2012" name="BMC Genomics">
        <title>Genomic basis of broad host range and environmental adaptability of Rhizobium tropici CIAT 899 and Rhizobium sp. PRF 81 which are used in inoculants for common bean (Phaseolus vulgaris L.).</title>
        <authorList>
            <person name="Ormeno-Orrillo E."/>
            <person name="Menna P."/>
            <person name="Almeida L.G."/>
            <person name="Ollero F.J."/>
            <person name="Nicolas M.F."/>
            <person name="Pains Rodrigues E."/>
            <person name="Shigueyoshi Nakatani A."/>
            <person name="Silva Batista J.S."/>
            <person name="Oliveira Chueire L.M."/>
            <person name="Souza R.C."/>
            <person name="Ribeiro Vasconcelos A.T."/>
            <person name="Megias M."/>
            <person name="Hungria M."/>
            <person name="Martinez-Romero E."/>
        </authorList>
    </citation>
    <scope>NUCLEOTIDE SEQUENCE [LARGE SCALE GENOMIC DNA]</scope>
    <source>
        <strain evidence="1 2">PRF 81</strain>
    </source>
</reference>
<dbReference type="InterPro" id="IPR027417">
    <property type="entry name" value="P-loop_NTPase"/>
</dbReference>
<proteinExistence type="predicted"/>
<dbReference type="PATRIC" id="fig|363754.4.peg.6416"/>
<dbReference type="SUPFAM" id="SSF52540">
    <property type="entry name" value="P-loop containing nucleoside triphosphate hydrolases"/>
    <property type="match status" value="1"/>
</dbReference>
<organism evidence="1 2">
    <name type="scientific">Rhizobium freirei PRF 81</name>
    <dbReference type="NCBI Taxonomy" id="363754"/>
    <lineage>
        <taxon>Bacteria</taxon>
        <taxon>Pseudomonadati</taxon>
        <taxon>Pseudomonadota</taxon>
        <taxon>Alphaproteobacteria</taxon>
        <taxon>Hyphomicrobiales</taxon>
        <taxon>Rhizobiaceae</taxon>
        <taxon>Rhizobium/Agrobacterium group</taxon>
        <taxon>Rhizobium</taxon>
    </lineage>
</organism>
<name>N6V0A7_9HYPH</name>
<dbReference type="Pfam" id="PF13604">
    <property type="entry name" value="AAA_30"/>
    <property type="match status" value="1"/>
</dbReference>
<dbReference type="STRING" id="363754.RHSP_73044"/>